<keyword evidence="5" id="KW-0677">Repeat</keyword>
<feature type="transmembrane region" description="Helical" evidence="10">
    <location>
        <begin position="189"/>
        <end position="206"/>
    </location>
</feature>
<dbReference type="PANTHER" id="PTHR19139">
    <property type="entry name" value="AQUAPORIN TRANSPORTER"/>
    <property type="match status" value="1"/>
</dbReference>
<feature type="transmembrane region" description="Helical" evidence="10">
    <location>
        <begin position="101"/>
        <end position="122"/>
    </location>
</feature>
<evidence type="ECO:0000256" key="9">
    <source>
        <dbReference type="RuleBase" id="RU000477"/>
    </source>
</evidence>
<accession>A0A9P8SL40</accession>
<dbReference type="GO" id="GO:0015250">
    <property type="term" value="F:water channel activity"/>
    <property type="evidence" value="ECO:0007669"/>
    <property type="project" value="TreeGrafter"/>
</dbReference>
<evidence type="ECO:0000256" key="3">
    <source>
        <dbReference type="ARBA" id="ARBA00022448"/>
    </source>
</evidence>
<keyword evidence="7 10" id="KW-0472">Membrane</keyword>
<keyword evidence="3 9" id="KW-0813">Transport</keyword>
<dbReference type="PANTHER" id="PTHR19139:SF199">
    <property type="entry name" value="MIP17260P"/>
    <property type="match status" value="1"/>
</dbReference>
<proteinExistence type="inferred from homology"/>
<comment type="caution">
    <text evidence="11">The sequence shown here is derived from an EMBL/GenBank/DDBJ whole genome shotgun (WGS) entry which is preliminary data.</text>
</comment>
<dbReference type="InterPro" id="IPR000425">
    <property type="entry name" value="MIP"/>
</dbReference>
<name>A0A9P8SL40_9HYPO</name>
<feature type="transmembrane region" description="Helical" evidence="10">
    <location>
        <begin position="162"/>
        <end position="182"/>
    </location>
</feature>
<evidence type="ECO:0000256" key="6">
    <source>
        <dbReference type="ARBA" id="ARBA00022989"/>
    </source>
</evidence>
<dbReference type="GeneID" id="68354303"/>
<dbReference type="Pfam" id="PF00230">
    <property type="entry name" value="MIP"/>
    <property type="match status" value="1"/>
</dbReference>
<dbReference type="SUPFAM" id="SSF81338">
    <property type="entry name" value="Aquaporin-like"/>
    <property type="match status" value="1"/>
</dbReference>
<evidence type="ECO:0000256" key="7">
    <source>
        <dbReference type="ARBA" id="ARBA00023136"/>
    </source>
</evidence>
<dbReference type="Gene3D" id="1.20.1080.10">
    <property type="entry name" value="Glycerol uptake facilitator protein"/>
    <property type="match status" value="1"/>
</dbReference>
<evidence type="ECO:0000256" key="10">
    <source>
        <dbReference type="SAM" id="Phobius"/>
    </source>
</evidence>
<dbReference type="InterPro" id="IPR023271">
    <property type="entry name" value="Aquaporin-like"/>
</dbReference>
<protein>
    <submittedName>
        <fullName evidence="11">Major intrinsic protein</fullName>
    </submittedName>
</protein>
<gene>
    <name evidence="11" type="ORF">HRG_05174</name>
</gene>
<dbReference type="RefSeq" id="XP_044722259.1">
    <property type="nucleotide sequence ID" value="XM_044863645.1"/>
</dbReference>
<dbReference type="PRINTS" id="PR00783">
    <property type="entry name" value="MINTRINSICP"/>
</dbReference>
<dbReference type="GO" id="GO:0005886">
    <property type="term" value="C:plasma membrane"/>
    <property type="evidence" value="ECO:0007669"/>
    <property type="project" value="TreeGrafter"/>
</dbReference>
<evidence type="ECO:0000256" key="8">
    <source>
        <dbReference type="ARBA" id="ARBA00034651"/>
    </source>
</evidence>
<dbReference type="OrthoDB" id="3222at2759"/>
<dbReference type="FunFam" id="1.20.1080.10:FF:000014">
    <property type="entry name" value="Aquaporin 1"/>
    <property type="match status" value="1"/>
</dbReference>
<comment type="catalytic activity">
    <reaction evidence="8">
        <text>H2O(in) = H2O(out)</text>
        <dbReference type="Rhea" id="RHEA:29667"/>
        <dbReference type="ChEBI" id="CHEBI:15377"/>
    </reaction>
</comment>
<feature type="transmembrane region" description="Helical" evidence="10">
    <location>
        <begin position="33"/>
        <end position="54"/>
    </location>
</feature>
<keyword evidence="12" id="KW-1185">Reference proteome</keyword>
<dbReference type="InterPro" id="IPR034294">
    <property type="entry name" value="Aquaporin_transptr"/>
</dbReference>
<reference evidence="11" key="1">
    <citation type="submission" date="2021-09" db="EMBL/GenBank/DDBJ databases">
        <title>A high-quality genome of the endoparasitic fungus Hirsutella rhossiliensis with a comparison of Hirsutella genomes reveals transposable elements contributing to genome size variation.</title>
        <authorList>
            <person name="Lin R."/>
            <person name="Jiao Y."/>
            <person name="Sun X."/>
            <person name="Ling J."/>
            <person name="Xie B."/>
            <person name="Cheng X."/>
        </authorList>
    </citation>
    <scope>NUCLEOTIDE SEQUENCE</scope>
    <source>
        <strain evidence="11">HR02</strain>
    </source>
</reference>
<dbReference type="AlphaFoldDB" id="A0A9P8SL40"/>
<evidence type="ECO:0000256" key="5">
    <source>
        <dbReference type="ARBA" id="ARBA00022737"/>
    </source>
</evidence>
<keyword evidence="4 9" id="KW-0812">Transmembrane</keyword>
<feature type="transmembrane region" description="Helical" evidence="10">
    <location>
        <begin position="129"/>
        <end position="150"/>
    </location>
</feature>
<feature type="transmembrane region" description="Helical" evidence="10">
    <location>
        <begin position="233"/>
        <end position="253"/>
    </location>
</feature>
<evidence type="ECO:0000256" key="1">
    <source>
        <dbReference type="ARBA" id="ARBA00004141"/>
    </source>
</evidence>
<dbReference type="EMBL" id="JAIZPD010000004">
    <property type="protein sequence ID" value="KAH0964746.1"/>
    <property type="molecule type" value="Genomic_DNA"/>
</dbReference>
<evidence type="ECO:0000256" key="4">
    <source>
        <dbReference type="ARBA" id="ARBA00022692"/>
    </source>
</evidence>
<comment type="subcellular location">
    <subcellularLocation>
        <location evidence="1">Membrane</location>
        <topology evidence="1">Multi-pass membrane protein</topology>
    </subcellularLocation>
</comment>
<evidence type="ECO:0000313" key="12">
    <source>
        <dbReference type="Proteomes" id="UP000824596"/>
    </source>
</evidence>
<keyword evidence="6 10" id="KW-1133">Transmembrane helix</keyword>
<sequence length="338" mass="36317">MAARSSQPRTPLDSRHTDQGTYYYFIPSEARNALIVVIGEFIGTLMFLLLAFIGAQTAILTNAPGDPNAPKSPSALLYIAASFGTSLAVNVWIFFRVSGGMFNPAVTLGLVLVGAVSPWRALLIVPSQIAASIAASALTFALLPGNLSVANTLGAQTNLTQGLFLEMFLTAQLVLTVYFLAVEKHRATYLAPIGIGVSVFIAHMAGTNYTGTSINPARSIGPAIFVGFTSYHWIYWLGPVMGALLAFAVYTLLKWLDYRTANPGQDADDIEMACRDGLAPLAPLMSGSRNIFTSDGIIKISTDNLPSLKDSRPTTRFGNRTLGPPTPHLNVRFSWNKE</sequence>
<comment type="similarity">
    <text evidence="2 9">Belongs to the MIP/aquaporin (TC 1.A.8) family.</text>
</comment>
<organism evidence="11 12">
    <name type="scientific">Hirsutella rhossiliensis</name>
    <dbReference type="NCBI Taxonomy" id="111463"/>
    <lineage>
        <taxon>Eukaryota</taxon>
        <taxon>Fungi</taxon>
        <taxon>Dikarya</taxon>
        <taxon>Ascomycota</taxon>
        <taxon>Pezizomycotina</taxon>
        <taxon>Sordariomycetes</taxon>
        <taxon>Hypocreomycetidae</taxon>
        <taxon>Hypocreales</taxon>
        <taxon>Ophiocordycipitaceae</taxon>
        <taxon>Hirsutella</taxon>
    </lineage>
</organism>
<evidence type="ECO:0000256" key="2">
    <source>
        <dbReference type="ARBA" id="ARBA00006175"/>
    </source>
</evidence>
<dbReference type="Proteomes" id="UP000824596">
    <property type="component" value="Unassembled WGS sequence"/>
</dbReference>
<evidence type="ECO:0000313" key="11">
    <source>
        <dbReference type="EMBL" id="KAH0964746.1"/>
    </source>
</evidence>